<sequence length="386" mass="41258">MRPASDARPAKPGTTMTASTASFVLGTRPEIIKLAPVIQECHRRGIDTHVIHTGQHYSDSLDAVFFRQLGLSPPDTNLEVGSDDHGAQTGAMLAGIEAELHDVEPAVLFVQGDTNSTLAGALAGSKMPVEVAHVEAGLRSFDDDMPEETNRVIIDHVSDYLFPPTEETASLLRDEGIPEDCITVTGNTVVDAVQTYDDKAASQSQILTELGVTEGQFDLLTAHRAETVDDRDAFERVLSGVSRASARVDSEVIYPIHPRAEDRLEEFGIAVPDRVRLVEPLGFFDFLRLESAADLVFTDSGGVQEETSILGTPCVTLRYGTERPETAFVGANCVAGRDPSAIVAAAAQMRGKAGGWTTPFGDGTAAVQILDTVPELAVEETVTATE</sequence>
<feature type="domain" description="UDP-N-acetylglucosamine 2-epimerase" evidence="1">
    <location>
        <begin position="40"/>
        <end position="372"/>
    </location>
</feature>
<dbReference type="Proteomes" id="UP000011534">
    <property type="component" value="Unassembled WGS sequence"/>
</dbReference>
<dbReference type="PANTHER" id="PTHR43174:SF1">
    <property type="entry name" value="UDP-N-ACETYLGLUCOSAMINE 2-EPIMERASE"/>
    <property type="match status" value="1"/>
</dbReference>
<dbReference type="InterPro" id="IPR003331">
    <property type="entry name" value="UDP_GlcNAc_Epimerase_2_dom"/>
</dbReference>
<evidence type="ECO:0000259" key="1">
    <source>
        <dbReference type="Pfam" id="PF02350"/>
    </source>
</evidence>
<reference evidence="2 3" key="1">
    <citation type="journal article" date="2014" name="PLoS Genet.">
        <title>Phylogenetically driven sequencing of extremely halophilic archaea reveals strategies for static and dynamic osmo-response.</title>
        <authorList>
            <person name="Becker E.A."/>
            <person name="Seitzer P.M."/>
            <person name="Tritt A."/>
            <person name="Larsen D."/>
            <person name="Krusor M."/>
            <person name="Yao A.I."/>
            <person name="Wu D."/>
            <person name="Madern D."/>
            <person name="Eisen J.A."/>
            <person name="Darling A.E."/>
            <person name="Facciotti M.T."/>
        </authorList>
    </citation>
    <scope>NUCLEOTIDE SEQUENCE [LARGE SCALE GENOMIC DNA]</scope>
    <source>
        <strain evidence="2 3">ATCC 29715</strain>
    </source>
</reference>
<organism evidence="2 3">
    <name type="scientific">Haloarcula vallismortis ATCC 29715</name>
    <dbReference type="NCBI Taxonomy" id="662477"/>
    <lineage>
        <taxon>Archaea</taxon>
        <taxon>Methanobacteriati</taxon>
        <taxon>Methanobacteriota</taxon>
        <taxon>Stenosarchaea group</taxon>
        <taxon>Halobacteria</taxon>
        <taxon>Halobacteriales</taxon>
        <taxon>Haloarculaceae</taxon>
        <taxon>Haloarcula</taxon>
    </lineage>
</organism>
<name>M0JIK4_HALVA</name>
<dbReference type="PATRIC" id="fig|662477.6.peg.1489"/>
<dbReference type="EMBL" id="AOLQ01000027">
    <property type="protein sequence ID" value="EMA08836.1"/>
    <property type="molecule type" value="Genomic_DNA"/>
</dbReference>
<dbReference type="NCBIfam" id="TIGR00236">
    <property type="entry name" value="wecB"/>
    <property type="match status" value="1"/>
</dbReference>
<dbReference type="PANTHER" id="PTHR43174">
    <property type="entry name" value="UDP-N-ACETYLGLUCOSAMINE 2-EPIMERASE"/>
    <property type="match status" value="1"/>
</dbReference>
<dbReference type="Gene3D" id="3.40.50.2000">
    <property type="entry name" value="Glycogen Phosphorylase B"/>
    <property type="match status" value="2"/>
</dbReference>
<proteinExistence type="predicted"/>
<dbReference type="Pfam" id="PF02350">
    <property type="entry name" value="Epimerase_2"/>
    <property type="match status" value="1"/>
</dbReference>
<dbReference type="InterPro" id="IPR029767">
    <property type="entry name" value="WecB-like"/>
</dbReference>
<evidence type="ECO:0000313" key="3">
    <source>
        <dbReference type="Proteomes" id="UP000011534"/>
    </source>
</evidence>
<dbReference type="SUPFAM" id="SSF53756">
    <property type="entry name" value="UDP-Glycosyltransferase/glycogen phosphorylase"/>
    <property type="match status" value="1"/>
</dbReference>
<protein>
    <submittedName>
        <fullName evidence="2">UDP-N-acetylglucosamine 2-epimerase</fullName>
    </submittedName>
</protein>
<dbReference type="CDD" id="cd03786">
    <property type="entry name" value="GTB_UDP-GlcNAc_2-Epimerase"/>
    <property type="match status" value="1"/>
</dbReference>
<dbReference type="AlphaFoldDB" id="M0JIK4"/>
<gene>
    <name evidence="2" type="ORF">C437_07762</name>
</gene>
<keyword evidence="3" id="KW-1185">Reference proteome</keyword>
<accession>M0JIK4</accession>
<comment type="caution">
    <text evidence="2">The sequence shown here is derived from an EMBL/GenBank/DDBJ whole genome shotgun (WGS) entry which is preliminary data.</text>
</comment>
<evidence type="ECO:0000313" key="2">
    <source>
        <dbReference type="EMBL" id="EMA08836.1"/>
    </source>
</evidence>